<dbReference type="InterPro" id="IPR001647">
    <property type="entry name" value="HTH_TetR"/>
</dbReference>
<dbReference type="Gene3D" id="1.10.357.10">
    <property type="entry name" value="Tetracycline Repressor, domain 2"/>
    <property type="match status" value="1"/>
</dbReference>
<dbReference type="Proteomes" id="UP000825179">
    <property type="component" value="Chromosome"/>
</dbReference>
<proteinExistence type="predicted"/>
<sequence>MAKKTGEKYEAIINAAVKVIARHGYHQAQVSKIAKEANVADGSIYLYFENKEDILISLFAEKMGKFVKMAEQKINEQTTVEEKLRTLVYMHFYQLAKDPDLAVVTQLELRQSDPLLRKKINEILKHYLQLIDKIIHLGIEEGTFSSDIDPLLARYMIFGTLDESVTNWLMKERKYDLLSNVEPILRLLLHGLKPA</sequence>
<evidence type="ECO:0000256" key="2">
    <source>
        <dbReference type="PROSITE-ProRule" id="PRU00335"/>
    </source>
</evidence>
<dbReference type="PRINTS" id="PR00455">
    <property type="entry name" value="HTHTETR"/>
</dbReference>
<dbReference type="RefSeq" id="WP_222822716.1">
    <property type="nucleotide sequence ID" value="NZ_CP082237.1"/>
</dbReference>
<dbReference type="InterPro" id="IPR013570">
    <property type="entry name" value="Tscrpt_reg_YsiA_C"/>
</dbReference>
<feature type="DNA-binding region" description="H-T-H motif" evidence="2">
    <location>
        <begin position="29"/>
        <end position="48"/>
    </location>
</feature>
<evidence type="ECO:0000313" key="4">
    <source>
        <dbReference type="EMBL" id="QZT33623.1"/>
    </source>
</evidence>
<gene>
    <name evidence="4" type="ORF">HUR95_15535</name>
</gene>
<dbReference type="GO" id="GO:0000976">
    <property type="term" value="F:transcription cis-regulatory region binding"/>
    <property type="evidence" value="ECO:0007669"/>
    <property type="project" value="TreeGrafter"/>
</dbReference>
<dbReference type="InterPro" id="IPR009057">
    <property type="entry name" value="Homeodomain-like_sf"/>
</dbReference>
<dbReference type="SUPFAM" id="SSF48498">
    <property type="entry name" value="Tetracyclin repressor-like, C-terminal domain"/>
    <property type="match status" value="1"/>
</dbReference>
<dbReference type="Pfam" id="PF00440">
    <property type="entry name" value="TetR_N"/>
    <property type="match status" value="1"/>
</dbReference>
<dbReference type="GO" id="GO:0003700">
    <property type="term" value="F:DNA-binding transcription factor activity"/>
    <property type="evidence" value="ECO:0007669"/>
    <property type="project" value="TreeGrafter"/>
</dbReference>
<dbReference type="InterPro" id="IPR036271">
    <property type="entry name" value="Tet_transcr_reg_TetR-rel_C_sf"/>
</dbReference>
<organism evidence="4 5">
    <name type="scientific">Caldalkalibacillus thermarum (strain TA2.A1)</name>
    <dbReference type="NCBI Taxonomy" id="986075"/>
    <lineage>
        <taxon>Bacteria</taxon>
        <taxon>Bacillati</taxon>
        <taxon>Bacillota</taxon>
        <taxon>Bacilli</taxon>
        <taxon>Bacillales</taxon>
        <taxon>Bacillaceae</taxon>
        <taxon>Caldalkalibacillus</taxon>
    </lineage>
</organism>
<protein>
    <submittedName>
        <fullName evidence="4">TetR family transcriptional regulator</fullName>
    </submittedName>
</protein>
<dbReference type="PANTHER" id="PTHR30055:SF195">
    <property type="entry name" value="FATTY ACID METABOLISM REGULATOR PROTEIN"/>
    <property type="match status" value="1"/>
</dbReference>
<feature type="domain" description="HTH tetR-type" evidence="3">
    <location>
        <begin position="6"/>
        <end position="66"/>
    </location>
</feature>
<evidence type="ECO:0000259" key="3">
    <source>
        <dbReference type="PROSITE" id="PS50977"/>
    </source>
</evidence>
<dbReference type="KEGG" id="cthu:HUR95_15535"/>
<evidence type="ECO:0000313" key="5">
    <source>
        <dbReference type="Proteomes" id="UP000825179"/>
    </source>
</evidence>
<evidence type="ECO:0000256" key="1">
    <source>
        <dbReference type="ARBA" id="ARBA00023125"/>
    </source>
</evidence>
<dbReference type="PROSITE" id="PS50977">
    <property type="entry name" value="HTH_TETR_2"/>
    <property type="match status" value="1"/>
</dbReference>
<dbReference type="Pfam" id="PF08359">
    <property type="entry name" value="TetR_C_4"/>
    <property type="match status" value="1"/>
</dbReference>
<dbReference type="PANTHER" id="PTHR30055">
    <property type="entry name" value="HTH-TYPE TRANSCRIPTIONAL REGULATOR RUTR"/>
    <property type="match status" value="1"/>
</dbReference>
<keyword evidence="5" id="KW-1185">Reference proteome</keyword>
<accession>A0A8X8LA77</accession>
<name>A0A8X8LA77_CALTT</name>
<dbReference type="SUPFAM" id="SSF46689">
    <property type="entry name" value="Homeodomain-like"/>
    <property type="match status" value="1"/>
</dbReference>
<reference evidence="4 5" key="1">
    <citation type="journal article" date="2020" name="Extremophiles">
        <title>Genomic analysis of Caldalkalibacillus thermarum TA2.A1 reveals aerobic alkaliphilic metabolism and evolutionary hallmarks linking alkaliphilic bacteria and plant life.</title>
        <authorList>
            <person name="de Jong S.I."/>
            <person name="van den Broek M.A."/>
            <person name="Merkel A.Y."/>
            <person name="de la Torre Cortes P."/>
            <person name="Kalamorz F."/>
            <person name="Cook G.M."/>
            <person name="van Loosdrecht M.C.M."/>
            <person name="McMillan D.G.G."/>
        </authorList>
    </citation>
    <scope>NUCLEOTIDE SEQUENCE [LARGE SCALE GENOMIC DNA]</scope>
    <source>
        <strain evidence="4 5">TA2.A1</strain>
    </source>
</reference>
<keyword evidence="1 2" id="KW-0238">DNA-binding</keyword>
<dbReference type="EMBL" id="CP082237">
    <property type="protein sequence ID" value="QZT33623.1"/>
    <property type="molecule type" value="Genomic_DNA"/>
</dbReference>
<dbReference type="AlphaFoldDB" id="A0A8X8LA77"/>
<dbReference type="Gene3D" id="1.10.10.60">
    <property type="entry name" value="Homeodomain-like"/>
    <property type="match status" value="1"/>
</dbReference>
<dbReference type="InterPro" id="IPR050109">
    <property type="entry name" value="HTH-type_TetR-like_transc_reg"/>
</dbReference>